<dbReference type="EMBL" id="RQTK01000675">
    <property type="protein sequence ID" value="RUS76284.1"/>
    <property type="molecule type" value="Genomic_DNA"/>
</dbReference>
<feature type="domain" description="DUF6451" evidence="2">
    <location>
        <begin position="57"/>
        <end position="89"/>
    </location>
</feature>
<proteinExistence type="predicted"/>
<dbReference type="InterPro" id="IPR045609">
    <property type="entry name" value="DUF6451"/>
</dbReference>
<protein>
    <recommendedName>
        <fullName evidence="2">DUF6451 domain-containing protein</fullName>
    </recommendedName>
</protein>
<feature type="region of interest" description="Disordered" evidence="1">
    <location>
        <begin position="312"/>
        <end position="354"/>
    </location>
</feature>
<dbReference type="OrthoDB" id="7384832at2759"/>
<gene>
    <name evidence="3" type="ORF">EGW08_015956</name>
</gene>
<dbReference type="STRING" id="188477.A0A3S1HC25"/>
<evidence type="ECO:0000313" key="4">
    <source>
        <dbReference type="Proteomes" id="UP000271974"/>
    </source>
</evidence>
<reference evidence="3 4" key="1">
    <citation type="submission" date="2019-01" db="EMBL/GenBank/DDBJ databases">
        <title>A draft genome assembly of the solar-powered sea slug Elysia chlorotica.</title>
        <authorList>
            <person name="Cai H."/>
            <person name="Li Q."/>
            <person name="Fang X."/>
            <person name="Li J."/>
            <person name="Curtis N.E."/>
            <person name="Altenburger A."/>
            <person name="Shibata T."/>
            <person name="Feng M."/>
            <person name="Maeda T."/>
            <person name="Schwartz J.A."/>
            <person name="Shigenobu S."/>
            <person name="Lundholm N."/>
            <person name="Nishiyama T."/>
            <person name="Yang H."/>
            <person name="Hasebe M."/>
            <person name="Li S."/>
            <person name="Pierce S.K."/>
            <person name="Wang J."/>
        </authorList>
    </citation>
    <scope>NUCLEOTIDE SEQUENCE [LARGE SCALE GENOMIC DNA]</scope>
    <source>
        <strain evidence="3">EC2010</strain>
        <tissue evidence="3">Whole organism of an adult</tissue>
    </source>
</reference>
<evidence type="ECO:0000259" key="2">
    <source>
        <dbReference type="Pfam" id="PF20049"/>
    </source>
</evidence>
<feature type="domain" description="DUF6451" evidence="2">
    <location>
        <begin position="216"/>
        <end position="248"/>
    </location>
</feature>
<dbReference type="AlphaFoldDB" id="A0A3S1HC25"/>
<dbReference type="Pfam" id="PF20049">
    <property type="entry name" value="DUF6451"/>
    <property type="match status" value="2"/>
</dbReference>
<keyword evidence="4" id="KW-1185">Reference proteome</keyword>
<sequence length="354" mass="41360">MTKTEVMRVNNKQHAPIPLHQENMKEVDKFVYLGSIVSKDGGTDEDSRSRINKARHAFRTLRSVWSSSALAQHNKIRIFNSNVKSVLLYGSETWRTTKTNTQKLQTFINRCLRNILNIRWPEVISNQDLWERTRQAPIEQEIKKRKVAEEAERTGLKISMTKTEVMRVNNKQHAPIPLHQENMKEVDKFVYLGSIVSKDGGTDEDIRSRINKARHAFRTLRSVWSSSALAQHNKIRIFNSNVKSVLLYGSETWRTTKTNTQKLQTFINRCLRNILNIRWPEVISNQDLWERTRQAPIEQEIKKRKWGWMGHTLRKPSSNTTRQSLEWNPRESAKWADQDRPGGGVRTLKPGRLE</sequence>
<organism evidence="3 4">
    <name type="scientific">Elysia chlorotica</name>
    <name type="common">Eastern emerald elysia</name>
    <name type="synonym">Sea slug</name>
    <dbReference type="NCBI Taxonomy" id="188477"/>
    <lineage>
        <taxon>Eukaryota</taxon>
        <taxon>Metazoa</taxon>
        <taxon>Spiralia</taxon>
        <taxon>Lophotrochozoa</taxon>
        <taxon>Mollusca</taxon>
        <taxon>Gastropoda</taxon>
        <taxon>Heterobranchia</taxon>
        <taxon>Euthyneura</taxon>
        <taxon>Panpulmonata</taxon>
        <taxon>Sacoglossa</taxon>
        <taxon>Placobranchoidea</taxon>
        <taxon>Plakobranchidae</taxon>
        <taxon>Elysia</taxon>
    </lineage>
</organism>
<feature type="compositionally biased region" description="Polar residues" evidence="1">
    <location>
        <begin position="315"/>
        <end position="326"/>
    </location>
</feature>
<dbReference type="PANTHER" id="PTHR47027:SF25">
    <property type="entry name" value="REVERSE TRANSCRIPTASE DOMAIN-CONTAINING PROTEIN"/>
    <property type="match status" value="1"/>
</dbReference>
<dbReference type="Proteomes" id="UP000271974">
    <property type="component" value="Unassembled WGS sequence"/>
</dbReference>
<comment type="caution">
    <text evidence="3">The sequence shown here is derived from an EMBL/GenBank/DDBJ whole genome shotgun (WGS) entry which is preliminary data.</text>
</comment>
<name>A0A3S1HC25_ELYCH</name>
<feature type="compositionally biased region" description="Basic and acidic residues" evidence="1">
    <location>
        <begin position="328"/>
        <end position="340"/>
    </location>
</feature>
<evidence type="ECO:0000313" key="3">
    <source>
        <dbReference type="EMBL" id="RUS76284.1"/>
    </source>
</evidence>
<dbReference type="PANTHER" id="PTHR47027">
    <property type="entry name" value="REVERSE TRANSCRIPTASE DOMAIN-CONTAINING PROTEIN"/>
    <property type="match status" value="1"/>
</dbReference>
<evidence type="ECO:0000256" key="1">
    <source>
        <dbReference type="SAM" id="MobiDB-lite"/>
    </source>
</evidence>
<accession>A0A3S1HC25</accession>